<dbReference type="AlphaFoldDB" id="A0A6C2YLG7"/>
<evidence type="ECO:0008006" key="6">
    <source>
        <dbReference type="Google" id="ProtNLM"/>
    </source>
</evidence>
<dbReference type="PANTHER" id="PTHR19879:SF9">
    <property type="entry name" value="TRANSCRIPTION INITIATION FACTOR TFIID SUBUNIT 5"/>
    <property type="match status" value="1"/>
</dbReference>
<keyword evidence="2" id="KW-0677">Repeat</keyword>
<evidence type="ECO:0000256" key="3">
    <source>
        <dbReference type="PROSITE-ProRule" id="PRU00221"/>
    </source>
</evidence>
<gene>
    <name evidence="4" type="ORF">GMBLW1_20150</name>
</gene>
<sequence>MLALNGHSGPVTRIAYFPEGDGVVSLADDGTIRTWAPPEEIRTLGPFPKRMRTLMVTPQRKLIYAGDDGTVSQVDLAPADAKPIRIPGLFAQITSLVNVDRLDAIAIGMGKVGTEQAGGIQFYCPSRPRALPPISEMRGVWHMAYCRERNLLVWATGSRELAIWELSRPDARRVRLNQGAAAVAISPDGTSIAVTEDRNIRIFDSQQRSERLILKGHQAAVRCVAFHPNGHLIATGSWDQTIRLWDVATGAERYQLKLPVGKVHSICFAPDGLSAAVGGGDGLFLWDTDQFV</sequence>
<name>A0A6C2YLG7_9BACT</name>
<dbReference type="PANTHER" id="PTHR19879">
    <property type="entry name" value="TRANSCRIPTION INITIATION FACTOR TFIID"/>
    <property type="match status" value="1"/>
</dbReference>
<evidence type="ECO:0000256" key="1">
    <source>
        <dbReference type="ARBA" id="ARBA00022574"/>
    </source>
</evidence>
<keyword evidence="5" id="KW-1185">Reference proteome</keyword>
<dbReference type="InterPro" id="IPR036322">
    <property type="entry name" value="WD40_repeat_dom_sf"/>
</dbReference>
<dbReference type="InterPro" id="IPR001680">
    <property type="entry name" value="WD40_rpt"/>
</dbReference>
<dbReference type="Pfam" id="PF00400">
    <property type="entry name" value="WD40"/>
    <property type="match status" value="3"/>
</dbReference>
<dbReference type="EMBL" id="LR586016">
    <property type="protein sequence ID" value="VIP01945.1"/>
    <property type="molecule type" value="Genomic_DNA"/>
</dbReference>
<dbReference type="InterPro" id="IPR015943">
    <property type="entry name" value="WD40/YVTN_repeat-like_dom_sf"/>
</dbReference>
<dbReference type="EMBL" id="LR593887">
    <property type="protein sequence ID" value="VTR99923.1"/>
    <property type="molecule type" value="Genomic_DNA"/>
</dbReference>
<proteinExistence type="predicted"/>
<protein>
    <recommendedName>
        <fullName evidence="6">Anaphase-promoting complex subunit 4 WD40 domain-containing protein</fullName>
    </recommendedName>
</protein>
<keyword evidence="1 3" id="KW-0853">WD repeat</keyword>
<accession>A0A6C2YLG7</accession>
<evidence type="ECO:0000313" key="5">
    <source>
        <dbReference type="Proteomes" id="UP000464378"/>
    </source>
</evidence>
<dbReference type="KEGG" id="tim:GMBLW1_20150"/>
<organism evidence="4">
    <name type="scientific">Tuwongella immobilis</name>
    <dbReference type="NCBI Taxonomy" id="692036"/>
    <lineage>
        <taxon>Bacteria</taxon>
        <taxon>Pseudomonadati</taxon>
        <taxon>Planctomycetota</taxon>
        <taxon>Planctomycetia</taxon>
        <taxon>Gemmatales</taxon>
        <taxon>Gemmataceae</taxon>
        <taxon>Tuwongella</taxon>
    </lineage>
</organism>
<dbReference type="PROSITE" id="PS50082">
    <property type="entry name" value="WD_REPEATS_2"/>
    <property type="match status" value="2"/>
</dbReference>
<dbReference type="PROSITE" id="PS50294">
    <property type="entry name" value="WD_REPEATS_REGION"/>
    <property type="match status" value="2"/>
</dbReference>
<dbReference type="InParanoid" id="A0A6C2YLG7"/>
<feature type="repeat" description="WD" evidence="3">
    <location>
        <begin position="4"/>
        <end position="35"/>
    </location>
</feature>
<feature type="repeat" description="WD" evidence="3">
    <location>
        <begin position="214"/>
        <end position="255"/>
    </location>
</feature>
<evidence type="ECO:0000256" key="2">
    <source>
        <dbReference type="ARBA" id="ARBA00022737"/>
    </source>
</evidence>
<dbReference type="Proteomes" id="UP000464378">
    <property type="component" value="Chromosome"/>
</dbReference>
<dbReference type="SUPFAM" id="SSF50978">
    <property type="entry name" value="WD40 repeat-like"/>
    <property type="match status" value="1"/>
</dbReference>
<dbReference type="PROSITE" id="PS00678">
    <property type="entry name" value="WD_REPEATS_1"/>
    <property type="match status" value="1"/>
</dbReference>
<reference evidence="4" key="1">
    <citation type="submission" date="2019-04" db="EMBL/GenBank/DDBJ databases">
        <authorList>
            <consortium name="Science for Life Laboratories"/>
        </authorList>
    </citation>
    <scope>NUCLEOTIDE SEQUENCE</scope>
    <source>
        <strain evidence="4">MBLW1</strain>
    </source>
</reference>
<dbReference type="SMART" id="SM00320">
    <property type="entry name" value="WD40"/>
    <property type="match status" value="6"/>
</dbReference>
<dbReference type="RefSeq" id="WP_162661255.1">
    <property type="nucleotide sequence ID" value="NZ_LR593887.1"/>
</dbReference>
<evidence type="ECO:0000313" key="4">
    <source>
        <dbReference type="EMBL" id="VIP01945.1"/>
    </source>
</evidence>
<dbReference type="InterPro" id="IPR019775">
    <property type="entry name" value="WD40_repeat_CS"/>
</dbReference>
<dbReference type="Gene3D" id="2.130.10.10">
    <property type="entry name" value="YVTN repeat-like/Quinoprotein amine dehydrogenase"/>
    <property type="match status" value="2"/>
</dbReference>